<proteinExistence type="predicted"/>
<dbReference type="AlphaFoldDB" id="A0AAV4TIK2"/>
<keyword evidence="2" id="KW-1185">Reference proteome</keyword>
<sequence length="96" mass="10515">MMHWEPSTTFSSFVSYHPPEPSKVRCVIYHRTRDSLRGHISSQTQENATLLLLGCSTSDASKGILLARKGEADLITVTVITGCKGVCLALDKLLQP</sequence>
<gene>
    <name evidence="1" type="ORF">CEXT_366081</name>
</gene>
<organism evidence="1 2">
    <name type="scientific">Caerostris extrusa</name>
    <name type="common">Bark spider</name>
    <name type="synonym">Caerostris bankana</name>
    <dbReference type="NCBI Taxonomy" id="172846"/>
    <lineage>
        <taxon>Eukaryota</taxon>
        <taxon>Metazoa</taxon>
        <taxon>Ecdysozoa</taxon>
        <taxon>Arthropoda</taxon>
        <taxon>Chelicerata</taxon>
        <taxon>Arachnida</taxon>
        <taxon>Araneae</taxon>
        <taxon>Araneomorphae</taxon>
        <taxon>Entelegynae</taxon>
        <taxon>Araneoidea</taxon>
        <taxon>Araneidae</taxon>
        <taxon>Caerostris</taxon>
    </lineage>
</organism>
<evidence type="ECO:0000313" key="1">
    <source>
        <dbReference type="EMBL" id="GIY46200.1"/>
    </source>
</evidence>
<reference evidence="1 2" key="1">
    <citation type="submission" date="2021-06" db="EMBL/GenBank/DDBJ databases">
        <title>Caerostris extrusa draft genome.</title>
        <authorList>
            <person name="Kono N."/>
            <person name="Arakawa K."/>
        </authorList>
    </citation>
    <scope>NUCLEOTIDE SEQUENCE [LARGE SCALE GENOMIC DNA]</scope>
</reference>
<dbReference type="Proteomes" id="UP001054945">
    <property type="component" value="Unassembled WGS sequence"/>
</dbReference>
<comment type="caution">
    <text evidence="1">The sequence shown here is derived from an EMBL/GenBank/DDBJ whole genome shotgun (WGS) entry which is preliminary data.</text>
</comment>
<name>A0AAV4TIK2_CAEEX</name>
<protein>
    <submittedName>
        <fullName evidence="1">Uncharacterized protein</fullName>
    </submittedName>
</protein>
<dbReference type="EMBL" id="BPLR01011386">
    <property type="protein sequence ID" value="GIY46200.1"/>
    <property type="molecule type" value="Genomic_DNA"/>
</dbReference>
<accession>A0AAV4TIK2</accession>
<evidence type="ECO:0000313" key="2">
    <source>
        <dbReference type="Proteomes" id="UP001054945"/>
    </source>
</evidence>